<reference evidence="1 2" key="1">
    <citation type="submission" date="2020-08" db="EMBL/GenBank/DDBJ databases">
        <title>A Genomic Blueprint of the Chicken Gut Microbiome.</title>
        <authorList>
            <person name="Gilroy R."/>
            <person name="Ravi A."/>
            <person name="Getino M."/>
            <person name="Pursley I."/>
            <person name="Horton D.L."/>
            <person name="Alikhan N.-F."/>
            <person name="Baker D."/>
            <person name="Gharbi K."/>
            <person name="Hall N."/>
            <person name="Watson M."/>
            <person name="Adriaenssens E.M."/>
            <person name="Foster-Nyarko E."/>
            <person name="Jarju S."/>
            <person name="Secka A."/>
            <person name="Antonio M."/>
            <person name="Oren A."/>
            <person name="Chaudhuri R."/>
            <person name="La Ragione R.M."/>
            <person name="Hildebrand F."/>
            <person name="Pallen M.J."/>
        </authorList>
    </citation>
    <scope>NUCLEOTIDE SEQUENCE [LARGE SCALE GENOMIC DNA]</scope>
    <source>
        <strain evidence="1 2">Sa3CUN1</strain>
    </source>
</reference>
<name>A0ABR8Q7D5_9CLOT</name>
<organism evidence="1 2">
    <name type="scientific">Clostridium gallinarum</name>
    <dbReference type="NCBI Taxonomy" id="2762246"/>
    <lineage>
        <taxon>Bacteria</taxon>
        <taxon>Bacillati</taxon>
        <taxon>Bacillota</taxon>
        <taxon>Clostridia</taxon>
        <taxon>Eubacteriales</taxon>
        <taxon>Clostridiaceae</taxon>
        <taxon>Clostridium</taxon>
    </lineage>
</organism>
<protein>
    <submittedName>
        <fullName evidence="1">Uncharacterized protein</fullName>
    </submittedName>
</protein>
<gene>
    <name evidence="1" type="ORF">H9660_14385</name>
</gene>
<dbReference type="RefSeq" id="WP_191751075.1">
    <property type="nucleotide sequence ID" value="NZ_JACSQZ010000073.1"/>
</dbReference>
<evidence type="ECO:0000313" key="1">
    <source>
        <dbReference type="EMBL" id="MBD7916332.1"/>
    </source>
</evidence>
<dbReference type="EMBL" id="JACSQZ010000073">
    <property type="protein sequence ID" value="MBD7916332.1"/>
    <property type="molecule type" value="Genomic_DNA"/>
</dbReference>
<proteinExistence type="predicted"/>
<comment type="caution">
    <text evidence="1">The sequence shown here is derived from an EMBL/GenBank/DDBJ whole genome shotgun (WGS) entry which is preliminary data.</text>
</comment>
<sequence length="72" mass="8464">MKKIGMLKKVLNENEVEVYSIDKEKSIVVKASENYIKSIEYSIINGEEIYIEYDSLTRSIIEDIEIIEEFQD</sequence>
<keyword evidence="2" id="KW-1185">Reference proteome</keyword>
<evidence type="ECO:0000313" key="2">
    <source>
        <dbReference type="Proteomes" id="UP000640335"/>
    </source>
</evidence>
<dbReference type="Proteomes" id="UP000640335">
    <property type="component" value="Unassembled WGS sequence"/>
</dbReference>
<accession>A0ABR8Q7D5</accession>